<dbReference type="InterPro" id="IPR037523">
    <property type="entry name" value="VOC_core"/>
</dbReference>
<proteinExistence type="predicted"/>
<dbReference type="Pfam" id="PF13669">
    <property type="entry name" value="Glyoxalase_4"/>
    <property type="match status" value="1"/>
</dbReference>
<dbReference type="SUPFAM" id="SSF54593">
    <property type="entry name" value="Glyoxalase/Bleomycin resistance protein/Dihydroxybiphenyl dioxygenase"/>
    <property type="match status" value="1"/>
</dbReference>
<evidence type="ECO:0000313" key="2">
    <source>
        <dbReference type="EMBL" id="MDP9826028.1"/>
    </source>
</evidence>
<dbReference type="Gene3D" id="3.10.180.10">
    <property type="entry name" value="2,3-Dihydroxybiphenyl 1,2-Dioxygenase, domain 1"/>
    <property type="match status" value="1"/>
</dbReference>
<name>A0ABT9P020_9ACTN</name>
<evidence type="ECO:0000259" key="1">
    <source>
        <dbReference type="PROSITE" id="PS51819"/>
    </source>
</evidence>
<dbReference type="PROSITE" id="PS51819">
    <property type="entry name" value="VOC"/>
    <property type="match status" value="1"/>
</dbReference>
<dbReference type="EMBL" id="JAUSQZ010000001">
    <property type="protein sequence ID" value="MDP9826028.1"/>
    <property type="molecule type" value="Genomic_DNA"/>
</dbReference>
<dbReference type="PANTHER" id="PTHR36113:SF6">
    <property type="entry name" value="FOSFOMYCIN RESISTANCE PROTEIN FOSX"/>
    <property type="match status" value="1"/>
</dbReference>
<feature type="domain" description="VOC" evidence="1">
    <location>
        <begin position="21"/>
        <end position="146"/>
    </location>
</feature>
<organism evidence="2 3">
    <name type="scientific">Kineosporia succinea</name>
    <dbReference type="NCBI Taxonomy" id="84632"/>
    <lineage>
        <taxon>Bacteria</taxon>
        <taxon>Bacillati</taxon>
        <taxon>Actinomycetota</taxon>
        <taxon>Actinomycetes</taxon>
        <taxon>Kineosporiales</taxon>
        <taxon>Kineosporiaceae</taxon>
        <taxon>Kineosporia</taxon>
    </lineage>
</organism>
<reference evidence="2 3" key="1">
    <citation type="submission" date="2023-07" db="EMBL/GenBank/DDBJ databases">
        <title>Sequencing the genomes of 1000 actinobacteria strains.</title>
        <authorList>
            <person name="Klenk H.-P."/>
        </authorList>
    </citation>
    <scope>NUCLEOTIDE SEQUENCE [LARGE SCALE GENOMIC DNA]</scope>
    <source>
        <strain evidence="2 3">DSM 44388</strain>
    </source>
</reference>
<comment type="caution">
    <text evidence="2">The sequence shown here is derived from an EMBL/GenBank/DDBJ whole genome shotgun (WGS) entry which is preliminary data.</text>
</comment>
<dbReference type="Proteomes" id="UP001235712">
    <property type="component" value="Unassembled WGS sequence"/>
</dbReference>
<evidence type="ECO:0000313" key="3">
    <source>
        <dbReference type="Proteomes" id="UP001235712"/>
    </source>
</evidence>
<dbReference type="PANTHER" id="PTHR36113">
    <property type="entry name" value="LYASE, PUTATIVE-RELATED-RELATED"/>
    <property type="match status" value="1"/>
</dbReference>
<dbReference type="InterPro" id="IPR029068">
    <property type="entry name" value="Glyas_Bleomycin-R_OHBP_Dase"/>
</dbReference>
<protein>
    <submittedName>
        <fullName evidence="2">Catechol 2,3-dioxygenase-like lactoylglutathione lyase family enzyme</fullName>
    </submittedName>
</protein>
<gene>
    <name evidence="2" type="ORF">J2S57_001777</name>
</gene>
<keyword evidence="3" id="KW-1185">Reference proteome</keyword>
<accession>A0ABT9P020</accession>
<dbReference type="InterPro" id="IPR051332">
    <property type="entry name" value="Fosfomycin_Res_Enzymes"/>
</dbReference>
<sequence>MQTLRARVCTILTEEMRMRGALHHVELWVPDLARGVAEWGWLLGELGYEQFQDWPAGRSWSRNGTYLVIEQSPALSADRHERLRPGLNHLAFQSGTPEQVDALMENAPGHGWRPLFAEKYPHAGGPQVYAGYLENSDGFEAELVAGGLEDPGR</sequence>